<name>A0A0F9CI44_9ZZZZ</name>
<dbReference type="InterPro" id="IPR050721">
    <property type="entry name" value="Trk_Ktr_HKT_K-transport"/>
</dbReference>
<dbReference type="InterPro" id="IPR006037">
    <property type="entry name" value="RCK_C"/>
</dbReference>
<dbReference type="GO" id="GO:0006813">
    <property type="term" value="P:potassium ion transport"/>
    <property type="evidence" value="ECO:0007669"/>
    <property type="project" value="InterPro"/>
</dbReference>
<dbReference type="PANTHER" id="PTHR43833">
    <property type="entry name" value="POTASSIUM CHANNEL PROTEIN 2-RELATED-RELATED"/>
    <property type="match status" value="1"/>
</dbReference>
<sequence length="323" mass="35254">LVFVNNNDIINTNIVATIREVSKSVPIVTNADLFDSVDILELAGATHVFQFAKMLGVTIAQHVLGASTQANILGSFGELLIAEAHAFHTPFEGKKLIDSRLRELTGINVIGVWKRGKFEVPRPDTLIASATILLLAGSQEHFRQYDGFIGKHRTFEAPVVIIGGGRVGQAAAEMLSEHGVDFRVVEKDEKLIKDDERYILGSAADIHTLERAGISREAPSVLITTRDDDINIYLTIYCRALRPDIQIISRATMDRNISKLYTAGADIVLSYASMGSNRILNVLKPDEVLMLAEGLTVFKTAVPPLLIGKPWQGTISGRKPAAT</sequence>
<feature type="domain" description="RCK C-terminal" evidence="2">
    <location>
        <begin position="67"/>
        <end position="151"/>
    </location>
</feature>
<feature type="domain" description="RCK N-terminal" evidence="1">
    <location>
        <begin position="156"/>
        <end position="269"/>
    </location>
</feature>
<protein>
    <recommendedName>
        <fullName evidence="4">RCK N-terminal domain-containing protein</fullName>
    </recommendedName>
</protein>
<dbReference type="GO" id="GO:0008324">
    <property type="term" value="F:monoatomic cation transmembrane transporter activity"/>
    <property type="evidence" value="ECO:0007669"/>
    <property type="project" value="InterPro"/>
</dbReference>
<evidence type="ECO:0000259" key="2">
    <source>
        <dbReference type="PROSITE" id="PS51202"/>
    </source>
</evidence>
<comment type="caution">
    <text evidence="3">The sequence shown here is derived from an EMBL/GenBank/DDBJ whole genome shotgun (WGS) entry which is preliminary data.</text>
</comment>
<dbReference type="Gene3D" id="3.40.50.720">
    <property type="entry name" value="NAD(P)-binding Rossmann-like Domain"/>
    <property type="match status" value="1"/>
</dbReference>
<dbReference type="PROSITE" id="PS51202">
    <property type="entry name" value="RCK_C"/>
    <property type="match status" value="1"/>
</dbReference>
<dbReference type="Gene3D" id="3.30.70.1450">
    <property type="entry name" value="Regulator of K+ conductance, C-terminal domain"/>
    <property type="match status" value="1"/>
</dbReference>
<dbReference type="Pfam" id="PF02080">
    <property type="entry name" value="TrkA_C"/>
    <property type="match status" value="1"/>
</dbReference>
<dbReference type="PANTHER" id="PTHR43833:SF9">
    <property type="entry name" value="POTASSIUM CHANNEL PROTEIN YUGO-RELATED"/>
    <property type="match status" value="1"/>
</dbReference>
<dbReference type="SUPFAM" id="SSF51735">
    <property type="entry name" value="NAD(P)-binding Rossmann-fold domains"/>
    <property type="match status" value="1"/>
</dbReference>
<dbReference type="PROSITE" id="PS51201">
    <property type="entry name" value="RCK_N"/>
    <property type="match status" value="1"/>
</dbReference>
<dbReference type="InterPro" id="IPR003148">
    <property type="entry name" value="RCK_N"/>
</dbReference>
<dbReference type="InterPro" id="IPR036291">
    <property type="entry name" value="NAD(P)-bd_dom_sf"/>
</dbReference>
<evidence type="ECO:0008006" key="4">
    <source>
        <dbReference type="Google" id="ProtNLM"/>
    </source>
</evidence>
<accession>A0A0F9CI44</accession>
<feature type="non-terminal residue" evidence="3">
    <location>
        <position position="1"/>
    </location>
</feature>
<dbReference type="EMBL" id="LAZR01044151">
    <property type="protein sequence ID" value="KKL05361.1"/>
    <property type="molecule type" value="Genomic_DNA"/>
</dbReference>
<evidence type="ECO:0000313" key="3">
    <source>
        <dbReference type="EMBL" id="KKL05361.1"/>
    </source>
</evidence>
<proteinExistence type="predicted"/>
<dbReference type="Pfam" id="PF02254">
    <property type="entry name" value="TrkA_N"/>
    <property type="match status" value="1"/>
</dbReference>
<dbReference type="SUPFAM" id="SSF116726">
    <property type="entry name" value="TrkA C-terminal domain-like"/>
    <property type="match status" value="1"/>
</dbReference>
<dbReference type="InterPro" id="IPR036721">
    <property type="entry name" value="RCK_C_sf"/>
</dbReference>
<reference evidence="3" key="1">
    <citation type="journal article" date="2015" name="Nature">
        <title>Complex archaea that bridge the gap between prokaryotes and eukaryotes.</title>
        <authorList>
            <person name="Spang A."/>
            <person name="Saw J.H."/>
            <person name="Jorgensen S.L."/>
            <person name="Zaremba-Niedzwiedzka K."/>
            <person name="Martijn J."/>
            <person name="Lind A.E."/>
            <person name="van Eijk R."/>
            <person name="Schleper C."/>
            <person name="Guy L."/>
            <person name="Ettema T.J."/>
        </authorList>
    </citation>
    <scope>NUCLEOTIDE SEQUENCE</scope>
</reference>
<dbReference type="AlphaFoldDB" id="A0A0F9CI44"/>
<organism evidence="3">
    <name type="scientific">marine sediment metagenome</name>
    <dbReference type="NCBI Taxonomy" id="412755"/>
    <lineage>
        <taxon>unclassified sequences</taxon>
        <taxon>metagenomes</taxon>
        <taxon>ecological metagenomes</taxon>
    </lineage>
</organism>
<evidence type="ECO:0000259" key="1">
    <source>
        <dbReference type="PROSITE" id="PS51201"/>
    </source>
</evidence>
<gene>
    <name evidence="3" type="ORF">LCGC14_2606790</name>
</gene>